<reference evidence="1" key="1">
    <citation type="submission" date="2016-01" db="EMBL/GenBank/DDBJ databases">
        <authorList>
            <person name="Peeters C."/>
        </authorList>
    </citation>
    <scope>NUCLEOTIDE SEQUENCE [LARGE SCALE GENOMIC DNA]</scope>
    <source>
        <strain evidence="1">LMG 22940</strain>
    </source>
</reference>
<dbReference type="EMBL" id="FCON02000651">
    <property type="protein sequence ID" value="SAL89021.1"/>
    <property type="molecule type" value="Genomic_DNA"/>
</dbReference>
<protein>
    <submittedName>
        <fullName evidence="1">Uncharacterized protein</fullName>
    </submittedName>
</protein>
<dbReference type="AlphaFoldDB" id="A0A158L7C2"/>
<accession>A0A158L7C2</accession>
<proteinExistence type="predicted"/>
<evidence type="ECO:0000313" key="2">
    <source>
        <dbReference type="Proteomes" id="UP000054770"/>
    </source>
</evidence>
<name>A0A158L7C2_9BURK</name>
<gene>
    <name evidence="1" type="ORF">AWB68_08972</name>
</gene>
<keyword evidence="2" id="KW-1185">Reference proteome</keyword>
<dbReference type="Proteomes" id="UP000054770">
    <property type="component" value="Unassembled WGS sequence"/>
</dbReference>
<sequence length="132" mass="15003">MAQPMGRCLPEALRRMLAGFAARCEMVNCILKDLLHNQVHATARHWPMQATDRQQQRRRLVRVGQHRQIVVLAVASQLRHQLRGRWQQALLVALAGDREPPALLAVAIAPLEEPAHWVAHDFGNSQPHQIQQ</sequence>
<organism evidence="1 2">
    <name type="scientific">Caballeronia choica</name>
    <dbReference type="NCBI Taxonomy" id="326476"/>
    <lineage>
        <taxon>Bacteria</taxon>
        <taxon>Pseudomonadati</taxon>
        <taxon>Pseudomonadota</taxon>
        <taxon>Betaproteobacteria</taxon>
        <taxon>Burkholderiales</taxon>
        <taxon>Burkholderiaceae</taxon>
        <taxon>Caballeronia</taxon>
    </lineage>
</organism>
<comment type="caution">
    <text evidence="1">The sequence shown here is derived from an EMBL/GenBank/DDBJ whole genome shotgun (WGS) entry which is preliminary data.</text>
</comment>
<evidence type="ECO:0000313" key="1">
    <source>
        <dbReference type="EMBL" id="SAL89021.1"/>
    </source>
</evidence>